<gene>
    <name evidence="2" type="ORF">MELLADRAFT_90742</name>
</gene>
<dbReference type="GeneID" id="18935666"/>
<evidence type="ECO:0000256" key="1">
    <source>
        <dbReference type="SAM" id="Phobius"/>
    </source>
</evidence>
<name>F4R7B5_MELLP</name>
<dbReference type="AlphaFoldDB" id="F4R7B5"/>
<dbReference type="InParanoid" id="F4R7B5"/>
<sequence>MGSAAVGVSSGVAVAVGASSRMAAVAIGSTSVPVAAGVATGVLVVIDGMLGNLALRDDIRPGMMK</sequence>
<organism evidence="3">
    <name type="scientific">Melampsora larici-populina (strain 98AG31 / pathotype 3-4-7)</name>
    <name type="common">Poplar leaf rust fungus</name>
    <dbReference type="NCBI Taxonomy" id="747676"/>
    <lineage>
        <taxon>Eukaryota</taxon>
        <taxon>Fungi</taxon>
        <taxon>Dikarya</taxon>
        <taxon>Basidiomycota</taxon>
        <taxon>Pucciniomycotina</taxon>
        <taxon>Pucciniomycetes</taxon>
        <taxon>Pucciniales</taxon>
        <taxon>Melampsoraceae</taxon>
        <taxon>Melampsora</taxon>
    </lineage>
</organism>
<dbReference type="RefSeq" id="XP_007405449.1">
    <property type="nucleotide sequence ID" value="XM_007405387.1"/>
</dbReference>
<protein>
    <submittedName>
        <fullName evidence="2">Uncharacterized protein</fullName>
    </submittedName>
</protein>
<dbReference type="Proteomes" id="UP000001072">
    <property type="component" value="Unassembled WGS sequence"/>
</dbReference>
<feature type="transmembrane region" description="Helical" evidence="1">
    <location>
        <begin position="33"/>
        <end position="55"/>
    </location>
</feature>
<keyword evidence="1" id="KW-0812">Transmembrane</keyword>
<keyword evidence="1" id="KW-0472">Membrane</keyword>
<proteinExistence type="predicted"/>
<dbReference type="KEGG" id="mlr:MELLADRAFT_90742"/>
<reference evidence="3" key="1">
    <citation type="journal article" date="2011" name="Proc. Natl. Acad. Sci. U.S.A.">
        <title>Obligate biotrophy features unraveled by the genomic analysis of rust fungi.</title>
        <authorList>
            <person name="Duplessis S."/>
            <person name="Cuomo C.A."/>
            <person name="Lin Y.-C."/>
            <person name="Aerts A."/>
            <person name="Tisserant E."/>
            <person name="Veneault-Fourrey C."/>
            <person name="Joly D.L."/>
            <person name="Hacquard S."/>
            <person name="Amselem J."/>
            <person name="Cantarel B.L."/>
            <person name="Chiu R."/>
            <person name="Coutinho P.M."/>
            <person name="Feau N."/>
            <person name="Field M."/>
            <person name="Frey P."/>
            <person name="Gelhaye E."/>
            <person name="Goldberg J."/>
            <person name="Grabherr M.G."/>
            <person name="Kodira C.D."/>
            <person name="Kohler A."/>
            <person name="Kuees U."/>
            <person name="Lindquist E.A."/>
            <person name="Lucas S.M."/>
            <person name="Mago R."/>
            <person name="Mauceli E."/>
            <person name="Morin E."/>
            <person name="Murat C."/>
            <person name="Pangilinan J.L."/>
            <person name="Park R."/>
            <person name="Pearson M."/>
            <person name="Quesneville H."/>
            <person name="Rouhier N."/>
            <person name="Sakthikumar S."/>
            <person name="Salamov A.A."/>
            <person name="Schmutz J."/>
            <person name="Selles B."/>
            <person name="Shapiro H."/>
            <person name="Tanguay P."/>
            <person name="Tuskan G.A."/>
            <person name="Henrissat B."/>
            <person name="Van de Peer Y."/>
            <person name="Rouze P."/>
            <person name="Ellis J.G."/>
            <person name="Dodds P.N."/>
            <person name="Schein J.E."/>
            <person name="Zhong S."/>
            <person name="Hamelin R.C."/>
            <person name="Grigoriev I.V."/>
            <person name="Szabo L.J."/>
            <person name="Martin F."/>
        </authorList>
    </citation>
    <scope>NUCLEOTIDE SEQUENCE [LARGE SCALE GENOMIC DNA]</scope>
    <source>
        <strain evidence="3">98AG31 / pathotype 3-4-7</strain>
    </source>
</reference>
<dbReference type="VEuPathDB" id="FungiDB:MELLADRAFT_90742"/>
<keyword evidence="3" id="KW-1185">Reference proteome</keyword>
<accession>F4R7B5</accession>
<evidence type="ECO:0000313" key="3">
    <source>
        <dbReference type="Proteomes" id="UP000001072"/>
    </source>
</evidence>
<keyword evidence="1" id="KW-1133">Transmembrane helix</keyword>
<dbReference type="HOGENOM" id="CLU_2850185_0_0_1"/>
<dbReference type="EMBL" id="GL883092">
    <property type="protein sequence ID" value="EGG11814.1"/>
    <property type="molecule type" value="Genomic_DNA"/>
</dbReference>
<evidence type="ECO:0000313" key="2">
    <source>
        <dbReference type="EMBL" id="EGG11814.1"/>
    </source>
</evidence>